<keyword evidence="3" id="KW-1185">Reference proteome</keyword>
<gene>
    <name evidence="2" type="ORF">Tco_0652608</name>
</gene>
<reference evidence="2" key="2">
    <citation type="submission" date="2022-01" db="EMBL/GenBank/DDBJ databases">
        <authorList>
            <person name="Yamashiro T."/>
            <person name="Shiraishi A."/>
            <person name="Satake H."/>
            <person name="Nakayama K."/>
        </authorList>
    </citation>
    <scope>NUCLEOTIDE SEQUENCE</scope>
</reference>
<accession>A0ABQ4WY53</accession>
<comment type="caution">
    <text evidence="2">The sequence shown here is derived from an EMBL/GenBank/DDBJ whole genome shotgun (WGS) entry which is preliminary data.</text>
</comment>
<reference evidence="2" key="1">
    <citation type="journal article" date="2022" name="Int. J. Mol. Sci.">
        <title>Draft Genome of Tanacetum Coccineum: Genomic Comparison of Closely Related Tanacetum-Family Plants.</title>
        <authorList>
            <person name="Yamashiro T."/>
            <person name="Shiraishi A."/>
            <person name="Nakayama K."/>
            <person name="Satake H."/>
        </authorList>
    </citation>
    <scope>NUCLEOTIDE SEQUENCE</scope>
</reference>
<name>A0ABQ4WY53_9ASTR</name>
<evidence type="ECO:0000313" key="3">
    <source>
        <dbReference type="Proteomes" id="UP001151760"/>
    </source>
</evidence>
<dbReference type="Proteomes" id="UP001151760">
    <property type="component" value="Unassembled WGS sequence"/>
</dbReference>
<protein>
    <submittedName>
        <fullName evidence="2">Uncharacterized protein</fullName>
    </submittedName>
</protein>
<evidence type="ECO:0000256" key="1">
    <source>
        <dbReference type="SAM" id="MobiDB-lite"/>
    </source>
</evidence>
<organism evidence="2 3">
    <name type="scientific">Tanacetum coccineum</name>
    <dbReference type="NCBI Taxonomy" id="301880"/>
    <lineage>
        <taxon>Eukaryota</taxon>
        <taxon>Viridiplantae</taxon>
        <taxon>Streptophyta</taxon>
        <taxon>Embryophyta</taxon>
        <taxon>Tracheophyta</taxon>
        <taxon>Spermatophyta</taxon>
        <taxon>Magnoliopsida</taxon>
        <taxon>eudicotyledons</taxon>
        <taxon>Gunneridae</taxon>
        <taxon>Pentapetalae</taxon>
        <taxon>asterids</taxon>
        <taxon>campanulids</taxon>
        <taxon>Asterales</taxon>
        <taxon>Asteraceae</taxon>
        <taxon>Asteroideae</taxon>
        <taxon>Anthemideae</taxon>
        <taxon>Anthemidinae</taxon>
        <taxon>Tanacetum</taxon>
    </lineage>
</organism>
<evidence type="ECO:0000313" key="2">
    <source>
        <dbReference type="EMBL" id="GJS57824.1"/>
    </source>
</evidence>
<dbReference type="EMBL" id="BQNB010009035">
    <property type="protein sequence ID" value="GJS57824.1"/>
    <property type="molecule type" value="Genomic_DNA"/>
</dbReference>
<feature type="region of interest" description="Disordered" evidence="1">
    <location>
        <begin position="198"/>
        <end position="220"/>
    </location>
</feature>
<proteinExistence type="predicted"/>
<sequence length="243" mass="27203">MRVHGITNVAFLGVRRVIQKFLEAQKFVFQGKRYVENSKYQYSSLGHAISDFSDDSSTTASARPSHKRCRSPISFVLVVFPVCGALSPVRVDLSPPPKRIMDSDLVTDLEISSDDGYELYTLMSVFCVLLAANYELEGWMLEELCGLRLLLRGVETDGARGGHMNGSTRSPAVFVMSERISELEQDNTRLRGTLDVTSQRVSQLQRGNEEENKRKRNGGEISMEMAMEMVMGTEEEMVMGITT</sequence>